<organism evidence="13 14">
    <name type="scientific">Chenopodium quinoa</name>
    <name type="common">Quinoa</name>
    <dbReference type="NCBI Taxonomy" id="63459"/>
    <lineage>
        <taxon>Eukaryota</taxon>
        <taxon>Viridiplantae</taxon>
        <taxon>Streptophyta</taxon>
        <taxon>Embryophyta</taxon>
        <taxon>Tracheophyta</taxon>
        <taxon>Spermatophyta</taxon>
        <taxon>Magnoliopsida</taxon>
        <taxon>eudicotyledons</taxon>
        <taxon>Gunneridae</taxon>
        <taxon>Pentapetalae</taxon>
        <taxon>Caryophyllales</taxon>
        <taxon>Chenopodiaceae</taxon>
        <taxon>Chenopodioideae</taxon>
        <taxon>Atripliceae</taxon>
        <taxon>Chenopodium</taxon>
    </lineage>
</organism>
<dbReference type="Gramene" id="AUR62021172-RA">
    <property type="protein sequence ID" value="AUR62021172-RA:cds"/>
    <property type="gene ID" value="AUR62021172"/>
</dbReference>
<reference evidence="13" key="1">
    <citation type="journal article" date="2017" name="Nature">
        <title>The genome of Chenopodium quinoa.</title>
        <authorList>
            <person name="Jarvis D.E."/>
            <person name="Ho Y.S."/>
            <person name="Lightfoot D.J."/>
            <person name="Schmoeckel S.M."/>
            <person name="Li B."/>
            <person name="Borm T.J.A."/>
            <person name="Ohyanagi H."/>
            <person name="Mineta K."/>
            <person name="Michell C.T."/>
            <person name="Saber N."/>
            <person name="Kharbatia N.M."/>
            <person name="Rupper R.R."/>
            <person name="Sharp A.R."/>
            <person name="Dally N."/>
            <person name="Boughton B.A."/>
            <person name="Woo Y.H."/>
            <person name="Gao G."/>
            <person name="Schijlen E.G.W.M."/>
            <person name="Guo X."/>
            <person name="Momin A.A."/>
            <person name="Negrao S."/>
            <person name="Al-Babili S."/>
            <person name="Gehring C."/>
            <person name="Roessner U."/>
            <person name="Jung C."/>
            <person name="Murphy K."/>
            <person name="Arold S.T."/>
            <person name="Gojobori T."/>
            <person name="van der Linden C.G."/>
            <person name="van Loo E.N."/>
            <person name="Jellen E.N."/>
            <person name="Maughan P.J."/>
            <person name="Tester M."/>
        </authorList>
    </citation>
    <scope>NUCLEOTIDE SEQUENCE [LARGE SCALE GENOMIC DNA]</scope>
    <source>
        <strain evidence="13">cv. PI 614886</strain>
    </source>
</reference>
<accession>A0A803M0C1</accession>
<dbReference type="InterPro" id="IPR036396">
    <property type="entry name" value="Cyt_P450_sf"/>
</dbReference>
<comment type="subcellular location">
    <subcellularLocation>
        <location evidence="1">Membrane</location>
    </subcellularLocation>
</comment>
<dbReference type="PRINTS" id="PR00463">
    <property type="entry name" value="EP450I"/>
</dbReference>
<reference evidence="13" key="2">
    <citation type="submission" date="2021-03" db="UniProtKB">
        <authorList>
            <consortium name="EnsemblPlants"/>
        </authorList>
    </citation>
    <scope>IDENTIFICATION</scope>
</reference>
<dbReference type="Proteomes" id="UP000596660">
    <property type="component" value="Unplaced"/>
</dbReference>
<dbReference type="GO" id="GO:0004497">
    <property type="term" value="F:monooxygenase activity"/>
    <property type="evidence" value="ECO:0007669"/>
    <property type="project" value="UniProtKB-KW"/>
</dbReference>
<dbReference type="PANTHER" id="PTHR24282:SF15">
    <property type="entry name" value="CYTOCHROME P450, FAMILY 715, SUBFAMILY A, POLYPEPTIDE 1"/>
    <property type="match status" value="1"/>
</dbReference>
<evidence type="ECO:0000256" key="2">
    <source>
        <dbReference type="ARBA" id="ARBA00010617"/>
    </source>
</evidence>
<comment type="similarity">
    <text evidence="2 12">Belongs to the cytochrome P450 family.</text>
</comment>
<evidence type="ECO:0000256" key="10">
    <source>
        <dbReference type="ARBA" id="ARBA00023136"/>
    </source>
</evidence>
<dbReference type="PANTHER" id="PTHR24282">
    <property type="entry name" value="CYTOCHROME P450 FAMILY MEMBER"/>
    <property type="match status" value="1"/>
</dbReference>
<evidence type="ECO:0000256" key="5">
    <source>
        <dbReference type="ARBA" id="ARBA00022723"/>
    </source>
</evidence>
<dbReference type="PRINTS" id="PR00385">
    <property type="entry name" value="P450"/>
</dbReference>
<dbReference type="Pfam" id="PF00067">
    <property type="entry name" value="p450"/>
    <property type="match status" value="1"/>
</dbReference>
<evidence type="ECO:0000256" key="8">
    <source>
        <dbReference type="ARBA" id="ARBA00023004"/>
    </source>
</evidence>
<evidence type="ECO:0008006" key="15">
    <source>
        <dbReference type="Google" id="ProtNLM"/>
    </source>
</evidence>
<keyword evidence="5 11" id="KW-0479">Metal-binding</keyword>
<keyword evidence="8 11" id="KW-0408">Iron</keyword>
<dbReference type="InterPro" id="IPR050665">
    <property type="entry name" value="Cytochrome_P450_Monooxygen"/>
</dbReference>
<dbReference type="PROSITE" id="PS00086">
    <property type="entry name" value="CYTOCHROME_P450"/>
    <property type="match status" value="1"/>
</dbReference>
<name>A0A803M0C1_CHEQI</name>
<dbReference type="GO" id="GO:0016705">
    <property type="term" value="F:oxidoreductase activity, acting on paired donors, with incorporation or reduction of molecular oxygen"/>
    <property type="evidence" value="ECO:0007669"/>
    <property type="project" value="InterPro"/>
</dbReference>
<dbReference type="GO" id="GO:0020037">
    <property type="term" value="F:heme binding"/>
    <property type="evidence" value="ECO:0007669"/>
    <property type="project" value="InterPro"/>
</dbReference>
<dbReference type="RefSeq" id="XP_021765112.1">
    <property type="nucleotide sequence ID" value="XM_021909420.1"/>
</dbReference>
<dbReference type="Gene3D" id="1.10.630.10">
    <property type="entry name" value="Cytochrome P450"/>
    <property type="match status" value="1"/>
</dbReference>
<dbReference type="SMR" id="A0A803M0C1"/>
<keyword evidence="10" id="KW-0472">Membrane</keyword>
<dbReference type="KEGG" id="cqi:110729650"/>
<evidence type="ECO:0000256" key="1">
    <source>
        <dbReference type="ARBA" id="ARBA00004370"/>
    </source>
</evidence>
<dbReference type="GO" id="GO:0005506">
    <property type="term" value="F:iron ion binding"/>
    <property type="evidence" value="ECO:0007669"/>
    <property type="project" value="InterPro"/>
</dbReference>
<gene>
    <name evidence="13" type="primary">LOC110729650</name>
</gene>
<dbReference type="InterPro" id="IPR017972">
    <property type="entry name" value="Cyt_P450_CS"/>
</dbReference>
<evidence type="ECO:0000256" key="11">
    <source>
        <dbReference type="PIRSR" id="PIRSR602401-1"/>
    </source>
</evidence>
<dbReference type="EnsemblPlants" id="AUR62021172-RA">
    <property type="protein sequence ID" value="AUR62021172-RA:cds"/>
    <property type="gene ID" value="AUR62021172"/>
</dbReference>
<evidence type="ECO:0000256" key="9">
    <source>
        <dbReference type="ARBA" id="ARBA00023033"/>
    </source>
</evidence>
<dbReference type="AlphaFoldDB" id="A0A803M0C1"/>
<protein>
    <recommendedName>
        <fullName evidence="15">Cytochrome P450</fullName>
    </recommendedName>
</protein>
<keyword evidence="3 11" id="KW-0349">Heme</keyword>
<dbReference type="OMA" id="VLHQYTE"/>
<dbReference type="GeneID" id="110729650"/>
<evidence type="ECO:0000256" key="12">
    <source>
        <dbReference type="RuleBase" id="RU000461"/>
    </source>
</evidence>
<keyword evidence="7 12" id="KW-0560">Oxidoreductase</keyword>
<dbReference type="GO" id="GO:0016020">
    <property type="term" value="C:membrane"/>
    <property type="evidence" value="ECO:0007669"/>
    <property type="project" value="UniProtKB-SubCell"/>
</dbReference>
<dbReference type="InterPro" id="IPR002401">
    <property type="entry name" value="Cyt_P450_E_grp-I"/>
</dbReference>
<evidence type="ECO:0000256" key="4">
    <source>
        <dbReference type="ARBA" id="ARBA00022692"/>
    </source>
</evidence>
<keyword evidence="9 12" id="KW-0503">Monooxygenase</keyword>
<sequence length="515" mass="58361">MSLNLICGFLIFFLLWKLINACFLSPILSLRKLRKNGLGGPTPKFPLGNLGDMKEMIIKAKSLSSSSDTISHDIHSSSLPYFSQWQKLYGKVYVYWMGVEPFLYVADPEFLKQMSGKVLAKNWGKPTVFKSDRIPMFGEYGLNMIEGNTWVRHRHIITPAFSSTNLKGMANSMVELTTKMISQWTTLLADSSKVELDMEKEVTILAGEIIAKTNFGISSGLGNVLLEKLRAMQISLFKHTRYVGVPYGQLLTMGQTLEARRLGQEIDDILLSIINARKKVIGVEPQHDLLGLLLEGEDQVDGRFVRKLTTRELIDECKTFFFGGHETVALAMTWTLMLLAMYPKWQDELREEIKEVIGENDNIDFTMLAGLKKMGWVFNEVLRLYPSSPNAQRQARSDIQVGNVVIPNGTNIWIDVVGMHHDRALWGDDVNEFKPERFDGDSLYGGCKHKMGYMPFGFGGRMCIGKNYALMEYKIVMSLILRRFSFTVAPSYHHSPTYFFSFRPSSGVPLIVKPL</sequence>
<evidence type="ECO:0000313" key="14">
    <source>
        <dbReference type="Proteomes" id="UP000596660"/>
    </source>
</evidence>
<dbReference type="InterPro" id="IPR001128">
    <property type="entry name" value="Cyt_P450"/>
</dbReference>
<dbReference type="SUPFAM" id="SSF48264">
    <property type="entry name" value="Cytochrome P450"/>
    <property type="match status" value="1"/>
</dbReference>
<feature type="binding site" description="axial binding residue" evidence="11">
    <location>
        <position position="463"/>
    </location>
    <ligand>
        <name>heme</name>
        <dbReference type="ChEBI" id="CHEBI:30413"/>
    </ligand>
    <ligandPart>
        <name>Fe</name>
        <dbReference type="ChEBI" id="CHEBI:18248"/>
    </ligandPart>
</feature>
<dbReference type="OrthoDB" id="1470350at2759"/>
<keyword evidence="14" id="KW-1185">Reference proteome</keyword>
<proteinExistence type="inferred from homology"/>
<evidence type="ECO:0000313" key="13">
    <source>
        <dbReference type="EnsemblPlants" id="AUR62021172-RA:cds"/>
    </source>
</evidence>
<evidence type="ECO:0000256" key="7">
    <source>
        <dbReference type="ARBA" id="ARBA00023002"/>
    </source>
</evidence>
<keyword evidence="6" id="KW-1133">Transmembrane helix</keyword>
<comment type="cofactor">
    <cofactor evidence="11">
        <name>heme</name>
        <dbReference type="ChEBI" id="CHEBI:30413"/>
    </cofactor>
</comment>
<evidence type="ECO:0000256" key="3">
    <source>
        <dbReference type="ARBA" id="ARBA00022617"/>
    </source>
</evidence>
<evidence type="ECO:0000256" key="6">
    <source>
        <dbReference type="ARBA" id="ARBA00022989"/>
    </source>
</evidence>
<keyword evidence="4" id="KW-0812">Transmembrane</keyword>